<dbReference type="SUPFAM" id="SSF54980">
    <property type="entry name" value="EF-G C-terminal domain-like"/>
    <property type="match status" value="1"/>
</dbReference>
<dbReference type="GO" id="GO:0006446">
    <property type="term" value="P:regulation of translational initiation"/>
    <property type="evidence" value="ECO:0007669"/>
    <property type="project" value="TreeGrafter"/>
</dbReference>
<evidence type="ECO:0000259" key="2">
    <source>
        <dbReference type="Pfam" id="PF01205"/>
    </source>
</evidence>
<dbReference type="InterPro" id="IPR001498">
    <property type="entry name" value="Impact_N"/>
</dbReference>
<dbReference type="Pfam" id="PF01205">
    <property type="entry name" value="Impact_N"/>
    <property type="match status" value="1"/>
</dbReference>
<protein>
    <submittedName>
        <fullName evidence="3">IMPACT family protein</fullName>
    </submittedName>
</protein>
<organism evidence="3 4">
    <name type="scientific">Eggerthella lenta</name>
    <name type="common">Eubacterium lentum</name>
    <dbReference type="NCBI Taxonomy" id="84112"/>
    <lineage>
        <taxon>Bacteria</taxon>
        <taxon>Bacillati</taxon>
        <taxon>Actinomycetota</taxon>
        <taxon>Coriobacteriia</taxon>
        <taxon>Eggerthellales</taxon>
        <taxon>Eggerthellaceae</taxon>
        <taxon>Eggerthella</taxon>
    </lineage>
</organism>
<evidence type="ECO:0000256" key="1">
    <source>
        <dbReference type="ARBA" id="ARBA00007665"/>
    </source>
</evidence>
<name>A0A369MYS1_EGGLN</name>
<sequence length="211" mass="23081">MTSYTTIAGRATAEIEEKKSRFIASLAHVETEDEALAFLEEIRAANRMARHNVYAYVLREGGAGVQGRVRYSDDGEPQKTAGLPTLEVIQHAGLTDVITVVTRYFGGVLLGTGGLVRAYTQATQAGIEAAELVVVSRCVDIEMRAAYGKYDQLVRIASDCGAKVLDTVYDDAVTLRLRMLDGTQEPLLLKITELERGQERVRVSEPLEAAF</sequence>
<dbReference type="RefSeq" id="WP_114516235.1">
    <property type="nucleotide sequence ID" value="NZ_PPTX01000002.1"/>
</dbReference>
<comment type="caution">
    <text evidence="3">The sequence shown here is derived from an EMBL/GenBank/DDBJ whole genome shotgun (WGS) entry which is preliminary data.</text>
</comment>
<dbReference type="InterPro" id="IPR035647">
    <property type="entry name" value="EFG_III/V"/>
</dbReference>
<evidence type="ECO:0000313" key="4">
    <source>
        <dbReference type="Proteomes" id="UP000253752"/>
    </source>
</evidence>
<accession>A0A369MYS1</accession>
<dbReference type="PANTHER" id="PTHR16301">
    <property type="entry name" value="IMPACT-RELATED"/>
    <property type="match status" value="1"/>
</dbReference>
<dbReference type="AlphaFoldDB" id="A0A369MYS1"/>
<feature type="domain" description="Impact N-terminal" evidence="2">
    <location>
        <begin position="18"/>
        <end position="125"/>
    </location>
</feature>
<dbReference type="InterPro" id="IPR036956">
    <property type="entry name" value="Impact_N_sf"/>
</dbReference>
<dbReference type="Gene3D" id="3.30.230.30">
    <property type="entry name" value="Impact, N-terminal domain"/>
    <property type="match status" value="1"/>
</dbReference>
<evidence type="ECO:0000313" key="3">
    <source>
        <dbReference type="EMBL" id="RDB81455.1"/>
    </source>
</evidence>
<dbReference type="PANTHER" id="PTHR16301:SF20">
    <property type="entry name" value="IMPACT FAMILY MEMBER YIGZ"/>
    <property type="match status" value="1"/>
</dbReference>
<comment type="similarity">
    <text evidence="1">Belongs to the IMPACT family.</text>
</comment>
<dbReference type="EMBL" id="PPTX01000002">
    <property type="protein sequence ID" value="RDB81455.1"/>
    <property type="molecule type" value="Genomic_DNA"/>
</dbReference>
<dbReference type="InterPro" id="IPR023582">
    <property type="entry name" value="Impact"/>
</dbReference>
<proteinExistence type="inferred from homology"/>
<gene>
    <name evidence="3" type="ORF">C1872_01925</name>
</gene>
<dbReference type="InterPro" id="IPR020568">
    <property type="entry name" value="Ribosomal_Su5_D2-typ_SF"/>
</dbReference>
<dbReference type="Proteomes" id="UP000253752">
    <property type="component" value="Unassembled WGS sequence"/>
</dbReference>
<dbReference type="SUPFAM" id="SSF54211">
    <property type="entry name" value="Ribosomal protein S5 domain 2-like"/>
    <property type="match status" value="1"/>
</dbReference>
<reference evidence="3 4" key="1">
    <citation type="journal article" date="2018" name="Elife">
        <title>Discovery and characterization of a prevalent human gut bacterial enzyme sufficient for the inactivation of a family of plant toxins.</title>
        <authorList>
            <person name="Koppel N."/>
            <person name="Bisanz J.E."/>
            <person name="Pandelia M.E."/>
            <person name="Turnbaugh P.J."/>
            <person name="Balskus E.P."/>
        </authorList>
    </citation>
    <scope>NUCLEOTIDE SEQUENCE [LARGE SCALE GENOMIC DNA]</scope>
    <source>
        <strain evidence="3 4">MR1 #12</strain>
    </source>
</reference>
<dbReference type="GO" id="GO:0005737">
    <property type="term" value="C:cytoplasm"/>
    <property type="evidence" value="ECO:0007669"/>
    <property type="project" value="TreeGrafter"/>
</dbReference>